<proteinExistence type="predicted"/>
<feature type="signal peptide" evidence="1">
    <location>
        <begin position="1"/>
        <end position="17"/>
    </location>
</feature>
<feature type="chain" id="PRO_5047227376" evidence="1">
    <location>
        <begin position="18"/>
        <end position="199"/>
    </location>
</feature>
<evidence type="ECO:0000256" key="1">
    <source>
        <dbReference type="SAM" id="SignalP"/>
    </source>
</evidence>
<evidence type="ECO:0000313" key="3">
    <source>
        <dbReference type="EMBL" id="MFD2600807.1"/>
    </source>
</evidence>
<protein>
    <submittedName>
        <fullName evidence="3">DUF6705 family protein</fullName>
    </submittedName>
</protein>
<gene>
    <name evidence="3" type="ORF">ACFSR3_01950</name>
</gene>
<organism evidence="3 4">
    <name type="scientific">Flavobacterium suzhouense</name>
    <dbReference type="NCBI Taxonomy" id="1529638"/>
    <lineage>
        <taxon>Bacteria</taxon>
        <taxon>Pseudomonadati</taxon>
        <taxon>Bacteroidota</taxon>
        <taxon>Flavobacteriia</taxon>
        <taxon>Flavobacteriales</taxon>
        <taxon>Flavobacteriaceae</taxon>
        <taxon>Flavobacterium</taxon>
    </lineage>
</organism>
<dbReference type="Proteomes" id="UP001597480">
    <property type="component" value="Unassembled WGS sequence"/>
</dbReference>
<dbReference type="Pfam" id="PF20448">
    <property type="entry name" value="DUF6705"/>
    <property type="match status" value="1"/>
</dbReference>
<reference evidence="4" key="1">
    <citation type="journal article" date="2019" name="Int. J. Syst. Evol. Microbiol.">
        <title>The Global Catalogue of Microorganisms (GCM) 10K type strain sequencing project: providing services to taxonomists for standard genome sequencing and annotation.</title>
        <authorList>
            <consortium name="The Broad Institute Genomics Platform"/>
            <consortium name="The Broad Institute Genome Sequencing Center for Infectious Disease"/>
            <person name="Wu L."/>
            <person name="Ma J."/>
        </authorList>
    </citation>
    <scope>NUCLEOTIDE SEQUENCE [LARGE SCALE GENOMIC DNA]</scope>
    <source>
        <strain evidence="4">KCTC 42107</strain>
    </source>
</reference>
<dbReference type="RefSeq" id="WP_379819479.1">
    <property type="nucleotide sequence ID" value="NZ_JBHUMD010000003.1"/>
</dbReference>
<feature type="domain" description="DUF6705" evidence="2">
    <location>
        <begin position="1"/>
        <end position="136"/>
    </location>
</feature>
<evidence type="ECO:0000313" key="4">
    <source>
        <dbReference type="Proteomes" id="UP001597480"/>
    </source>
</evidence>
<dbReference type="EMBL" id="JBHUMD010000003">
    <property type="protein sequence ID" value="MFD2600807.1"/>
    <property type="molecule type" value="Genomic_DNA"/>
</dbReference>
<sequence>MKYLFFIISFICWSCNAQELPILSTSSLANAEDAMEHPKNGNYAKDLANYRDQYVGVWEYNQNGIIFQLKIEKLDQALNKIEYNGEVSHYNYTDEVVLRYKLIKNGSVIFNNLSEPIVDHVTSYGIKQADSNFLHGRFLDHTRNVVGTYDISIPFESTNTIIFDLNLGTYTLKNPPVYYQDGQPLFSIPTGGIEMTKIN</sequence>
<evidence type="ECO:0000259" key="2">
    <source>
        <dbReference type="Pfam" id="PF20448"/>
    </source>
</evidence>
<accession>A0ABW5NP24</accession>
<comment type="caution">
    <text evidence="3">The sequence shown here is derived from an EMBL/GenBank/DDBJ whole genome shotgun (WGS) entry which is preliminary data.</text>
</comment>
<keyword evidence="1" id="KW-0732">Signal</keyword>
<dbReference type="InterPro" id="IPR046551">
    <property type="entry name" value="DUF6705"/>
</dbReference>
<keyword evidence="4" id="KW-1185">Reference proteome</keyword>
<name>A0ABW5NP24_9FLAO</name>